<gene>
    <name evidence="4" type="ORF">LshimejAT787_0108750</name>
</gene>
<evidence type="ECO:0000313" key="5">
    <source>
        <dbReference type="Proteomes" id="UP001063166"/>
    </source>
</evidence>
<accession>A0A9P3PEH2</accession>
<feature type="chain" id="PRO_5040121714" evidence="3">
    <location>
        <begin position="18"/>
        <end position="196"/>
    </location>
</feature>
<dbReference type="InterPro" id="IPR052479">
    <property type="entry name" value="GPI-anchor_Adhesion_Reg"/>
</dbReference>
<dbReference type="EMBL" id="BRPK01000001">
    <property type="protein sequence ID" value="GLB33991.1"/>
    <property type="molecule type" value="Genomic_DNA"/>
</dbReference>
<protein>
    <submittedName>
        <fullName evidence="4">Ser-Thr-rich glycosyl-phosphatidyl-inositol-anchored membrane family protein</fullName>
    </submittedName>
</protein>
<dbReference type="OrthoDB" id="5316007at2759"/>
<dbReference type="Proteomes" id="UP001063166">
    <property type="component" value="Unassembled WGS sequence"/>
</dbReference>
<keyword evidence="5" id="KW-1185">Reference proteome</keyword>
<feature type="region of interest" description="Disordered" evidence="2">
    <location>
        <begin position="120"/>
        <end position="164"/>
    </location>
</feature>
<sequence>MRFFIALALSSLATTLAYQVIQPNAAVGWSSEGGQLLTWERADTDPLNFTVVLTNVDRSVFPDGDQVLAAQVDGNLKQVYLNPPAGGWPTGVAFRVNLAQDTDNLNSLYAQSAQFEIKPPNITSSSSTRASTASFTRPPPTTTAASTIPVTTPASVPSPSAAGSVGGDTPLNAGTRAFSVHAGLAPLFAAMCLFLA</sequence>
<proteinExistence type="predicted"/>
<dbReference type="PANTHER" id="PTHR35185:SF1">
    <property type="entry name" value="UPF0619 GPI-ANCHORED MEMBRANE PROTEIN C1322.10"/>
    <property type="match status" value="1"/>
</dbReference>
<dbReference type="AlphaFoldDB" id="A0A9P3PEH2"/>
<evidence type="ECO:0000313" key="4">
    <source>
        <dbReference type="EMBL" id="GLB33991.1"/>
    </source>
</evidence>
<dbReference type="PANTHER" id="PTHR35185">
    <property type="entry name" value="SERINE/THREONINE-RICH PROTEIN ADG2-RELATED"/>
    <property type="match status" value="1"/>
</dbReference>
<organism evidence="4 5">
    <name type="scientific">Lyophyllum shimeji</name>
    <name type="common">Hon-shimeji</name>
    <name type="synonym">Tricholoma shimeji</name>
    <dbReference type="NCBI Taxonomy" id="47721"/>
    <lineage>
        <taxon>Eukaryota</taxon>
        <taxon>Fungi</taxon>
        <taxon>Dikarya</taxon>
        <taxon>Basidiomycota</taxon>
        <taxon>Agaricomycotina</taxon>
        <taxon>Agaricomycetes</taxon>
        <taxon>Agaricomycetidae</taxon>
        <taxon>Agaricales</taxon>
        <taxon>Tricholomatineae</taxon>
        <taxon>Lyophyllaceae</taxon>
        <taxon>Lyophyllum</taxon>
    </lineage>
</organism>
<evidence type="ECO:0000256" key="1">
    <source>
        <dbReference type="ARBA" id="ARBA00022729"/>
    </source>
</evidence>
<name>A0A9P3PEH2_LYOSH</name>
<comment type="caution">
    <text evidence="4">The sequence shown here is derived from an EMBL/GenBank/DDBJ whole genome shotgun (WGS) entry which is preliminary data.</text>
</comment>
<evidence type="ECO:0000256" key="2">
    <source>
        <dbReference type="SAM" id="MobiDB-lite"/>
    </source>
</evidence>
<reference evidence="4" key="1">
    <citation type="submission" date="2022-07" db="EMBL/GenBank/DDBJ databases">
        <title>The genome of Lyophyllum shimeji provides insight into the initial evolution of ectomycorrhizal fungal genome.</title>
        <authorList>
            <person name="Kobayashi Y."/>
            <person name="Shibata T."/>
            <person name="Hirakawa H."/>
            <person name="Shigenobu S."/>
            <person name="Nishiyama T."/>
            <person name="Yamada A."/>
            <person name="Hasebe M."/>
            <person name="Kawaguchi M."/>
        </authorList>
    </citation>
    <scope>NUCLEOTIDE SEQUENCE</scope>
    <source>
        <strain evidence="4">AT787</strain>
    </source>
</reference>
<keyword evidence="1 3" id="KW-0732">Signal</keyword>
<feature type="compositionally biased region" description="Low complexity" evidence="2">
    <location>
        <begin position="123"/>
        <end position="163"/>
    </location>
</feature>
<evidence type="ECO:0000256" key="3">
    <source>
        <dbReference type="SAM" id="SignalP"/>
    </source>
</evidence>
<feature type="signal peptide" evidence="3">
    <location>
        <begin position="1"/>
        <end position="17"/>
    </location>
</feature>